<protein>
    <submittedName>
        <fullName evidence="2">CFDP1 protein</fullName>
    </submittedName>
</protein>
<comment type="caution">
    <text evidence="2">The sequence shown here is derived from an EMBL/GenBank/DDBJ whole genome shotgun (WGS) entry which is preliminary data.</text>
</comment>
<gene>
    <name evidence="2" type="primary">CFDP1</name>
    <name evidence="2" type="ORF">SNAT2548_LOCUS5909</name>
</gene>
<keyword evidence="1" id="KW-1133">Transmembrane helix</keyword>
<feature type="transmembrane region" description="Helical" evidence="1">
    <location>
        <begin position="111"/>
        <end position="128"/>
    </location>
</feature>
<sequence length="177" mass="20006">MAKNEAERVQQKVDRIMRDARREVGIWSVFGIQEVRDRFWAAWQSGKDLAMRYTMFDAVFMMIGGKEETLVSVLVKLAVQYAANLTLGLVSAFFFFLYHVYQLLVNYGEDAASGLAFFLLVLVASASLDRGPGKGGEALNKKHRKKHCSTPVFFLPFFPPLPLRLSPCPPQPLHPRV</sequence>
<feature type="transmembrane region" description="Helical" evidence="1">
    <location>
        <begin position="81"/>
        <end position="99"/>
    </location>
</feature>
<name>A0A812J5L2_9DINO</name>
<dbReference type="OrthoDB" id="202063at2759"/>
<proteinExistence type="predicted"/>
<keyword evidence="1" id="KW-0472">Membrane</keyword>
<dbReference type="Proteomes" id="UP000604046">
    <property type="component" value="Unassembled WGS sequence"/>
</dbReference>
<evidence type="ECO:0000256" key="1">
    <source>
        <dbReference type="SAM" id="Phobius"/>
    </source>
</evidence>
<keyword evidence="3" id="KW-1185">Reference proteome</keyword>
<evidence type="ECO:0000313" key="3">
    <source>
        <dbReference type="Proteomes" id="UP000604046"/>
    </source>
</evidence>
<reference evidence="2" key="1">
    <citation type="submission" date="2021-02" db="EMBL/GenBank/DDBJ databases">
        <authorList>
            <person name="Dougan E. K."/>
            <person name="Rhodes N."/>
            <person name="Thang M."/>
            <person name="Chan C."/>
        </authorList>
    </citation>
    <scope>NUCLEOTIDE SEQUENCE</scope>
</reference>
<accession>A0A812J5L2</accession>
<organism evidence="2 3">
    <name type="scientific">Symbiodinium natans</name>
    <dbReference type="NCBI Taxonomy" id="878477"/>
    <lineage>
        <taxon>Eukaryota</taxon>
        <taxon>Sar</taxon>
        <taxon>Alveolata</taxon>
        <taxon>Dinophyceae</taxon>
        <taxon>Suessiales</taxon>
        <taxon>Symbiodiniaceae</taxon>
        <taxon>Symbiodinium</taxon>
    </lineage>
</organism>
<dbReference type="EMBL" id="CAJNDS010000383">
    <property type="protein sequence ID" value="CAE7200038.1"/>
    <property type="molecule type" value="Genomic_DNA"/>
</dbReference>
<dbReference type="AlphaFoldDB" id="A0A812J5L2"/>
<evidence type="ECO:0000313" key="2">
    <source>
        <dbReference type="EMBL" id="CAE7200038.1"/>
    </source>
</evidence>
<keyword evidence="1" id="KW-0812">Transmembrane</keyword>